<dbReference type="PROSITE" id="PS50930">
    <property type="entry name" value="HTH_LYTTR"/>
    <property type="match status" value="1"/>
</dbReference>
<evidence type="ECO:0000259" key="2">
    <source>
        <dbReference type="PROSITE" id="PS50110"/>
    </source>
</evidence>
<evidence type="ECO:0000256" key="1">
    <source>
        <dbReference type="PROSITE-ProRule" id="PRU00169"/>
    </source>
</evidence>
<keyword evidence="4" id="KW-0238">DNA-binding</keyword>
<dbReference type="InterPro" id="IPR011006">
    <property type="entry name" value="CheY-like_superfamily"/>
</dbReference>
<feature type="modified residue" description="4-aspartylphosphate" evidence="1">
    <location>
        <position position="59"/>
    </location>
</feature>
<evidence type="ECO:0000313" key="5">
    <source>
        <dbReference type="Proteomes" id="UP000282423"/>
    </source>
</evidence>
<dbReference type="GO" id="GO:0003677">
    <property type="term" value="F:DNA binding"/>
    <property type="evidence" value="ECO:0007669"/>
    <property type="project" value="UniProtKB-KW"/>
</dbReference>
<dbReference type="PROSITE" id="PS50110">
    <property type="entry name" value="RESPONSE_REGULATORY"/>
    <property type="match status" value="1"/>
</dbReference>
<keyword evidence="1" id="KW-0597">Phosphoprotein</keyword>
<sequence>MMDKLSIKYIVIEDEPLARRGLVKLLKGYDFLECLGMYGNTEDARMVMEEQQLDLIFLDINLPEESGWDFAQFIPPHIQIIFTTAYPNYALESYELNALDYLLKPIAEDRLKKALDKAASHFQQKVPDKGPATTNDHIFVKADRKLFRLELNEIQYIEAMKDYVMIHTKDKKLMVAMNIKTIFNQLPNTDFVRINKSFVVNLNKVESVDNHWVTIAGFEMPLGASFKDELLERIKKQTINR</sequence>
<dbReference type="AlphaFoldDB" id="A0A420VZ15"/>
<dbReference type="Pfam" id="PF04397">
    <property type="entry name" value="LytTR"/>
    <property type="match status" value="1"/>
</dbReference>
<evidence type="ECO:0000313" key="4">
    <source>
        <dbReference type="EMBL" id="RKO71611.1"/>
    </source>
</evidence>
<proteinExistence type="predicted"/>
<comment type="caution">
    <text evidence="4">The sequence shown here is derived from an EMBL/GenBank/DDBJ whole genome shotgun (WGS) entry which is preliminary data.</text>
</comment>
<evidence type="ECO:0000259" key="3">
    <source>
        <dbReference type="PROSITE" id="PS50930"/>
    </source>
</evidence>
<dbReference type="RefSeq" id="WP_121123529.1">
    <property type="nucleotide sequence ID" value="NZ_RBWS01000007.1"/>
</dbReference>
<feature type="domain" description="HTH LytTR-type" evidence="3">
    <location>
        <begin position="138"/>
        <end position="209"/>
    </location>
</feature>
<dbReference type="PANTHER" id="PTHR37299">
    <property type="entry name" value="TRANSCRIPTIONAL REGULATOR-RELATED"/>
    <property type="match status" value="1"/>
</dbReference>
<gene>
    <name evidence="4" type="ORF">D7322_09300</name>
</gene>
<name>A0A420VZ15_9SPHI</name>
<dbReference type="SUPFAM" id="SSF52172">
    <property type="entry name" value="CheY-like"/>
    <property type="match status" value="1"/>
</dbReference>
<dbReference type="GO" id="GO:0000156">
    <property type="term" value="F:phosphorelay response regulator activity"/>
    <property type="evidence" value="ECO:0007669"/>
    <property type="project" value="InterPro"/>
</dbReference>
<dbReference type="Gene3D" id="3.40.50.2300">
    <property type="match status" value="1"/>
</dbReference>
<keyword evidence="5" id="KW-1185">Reference proteome</keyword>
<dbReference type="Proteomes" id="UP000282423">
    <property type="component" value="Unassembled WGS sequence"/>
</dbReference>
<protein>
    <submittedName>
        <fullName evidence="4">DNA-binding response regulator</fullName>
    </submittedName>
</protein>
<dbReference type="SMART" id="SM00850">
    <property type="entry name" value="LytTR"/>
    <property type="match status" value="1"/>
</dbReference>
<dbReference type="Gene3D" id="2.40.50.1020">
    <property type="entry name" value="LytTr DNA-binding domain"/>
    <property type="match status" value="1"/>
</dbReference>
<dbReference type="InterPro" id="IPR001789">
    <property type="entry name" value="Sig_transdc_resp-reg_receiver"/>
</dbReference>
<dbReference type="InterPro" id="IPR046947">
    <property type="entry name" value="LytR-like"/>
</dbReference>
<feature type="domain" description="Response regulatory" evidence="2">
    <location>
        <begin position="8"/>
        <end position="119"/>
    </location>
</feature>
<dbReference type="PANTHER" id="PTHR37299:SF1">
    <property type="entry name" value="STAGE 0 SPORULATION PROTEIN A HOMOLOG"/>
    <property type="match status" value="1"/>
</dbReference>
<organism evidence="4 5">
    <name type="scientific">Sphingobacterium puteale</name>
    <dbReference type="NCBI Taxonomy" id="2420510"/>
    <lineage>
        <taxon>Bacteria</taxon>
        <taxon>Pseudomonadati</taxon>
        <taxon>Bacteroidota</taxon>
        <taxon>Sphingobacteriia</taxon>
        <taxon>Sphingobacteriales</taxon>
        <taxon>Sphingobacteriaceae</taxon>
        <taxon>Sphingobacterium</taxon>
    </lineage>
</organism>
<dbReference type="OrthoDB" id="9787344at2"/>
<accession>A0A420VZ15</accession>
<reference evidence="4 5" key="1">
    <citation type="submission" date="2018-10" db="EMBL/GenBank/DDBJ databases">
        <title>Sphingobacterium sp. M05W1-28.</title>
        <authorList>
            <person name="Cai H."/>
        </authorList>
    </citation>
    <scope>NUCLEOTIDE SEQUENCE [LARGE SCALE GENOMIC DNA]</scope>
    <source>
        <strain evidence="4 5">M05W1-28</strain>
    </source>
</reference>
<dbReference type="EMBL" id="RBWS01000007">
    <property type="protein sequence ID" value="RKO71611.1"/>
    <property type="molecule type" value="Genomic_DNA"/>
</dbReference>
<dbReference type="SMART" id="SM00448">
    <property type="entry name" value="REC"/>
    <property type="match status" value="1"/>
</dbReference>
<dbReference type="Pfam" id="PF00072">
    <property type="entry name" value="Response_reg"/>
    <property type="match status" value="1"/>
</dbReference>
<dbReference type="InterPro" id="IPR007492">
    <property type="entry name" value="LytTR_DNA-bd_dom"/>
</dbReference>